<keyword evidence="7" id="KW-0496">Mitochondrion</keyword>
<accession>A0AAE9WDL3</accession>
<dbReference type="GO" id="GO:0006626">
    <property type="term" value="P:protein targeting to mitochondrion"/>
    <property type="evidence" value="ECO:0007669"/>
    <property type="project" value="UniProtKB-ARBA"/>
</dbReference>
<dbReference type="GO" id="GO:0005741">
    <property type="term" value="C:mitochondrial outer membrane"/>
    <property type="evidence" value="ECO:0007669"/>
    <property type="project" value="UniProtKB-SubCell"/>
</dbReference>
<dbReference type="GO" id="GO:0015031">
    <property type="term" value="P:protein transport"/>
    <property type="evidence" value="ECO:0007669"/>
    <property type="project" value="UniProtKB-KW"/>
</dbReference>
<evidence type="ECO:0000256" key="10">
    <source>
        <dbReference type="SAM" id="Phobius"/>
    </source>
</evidence>
<evidence type="ECO:0000256" key="4">
    <source>
        <dbReference type="ARBA" id="ARBA00022787"/>
    </source>
</evidence>
<dbReference type="KEGG" id="som:SOMG_05112"/>
<dbReference type="EMBL" id="CP115612">
    <property type="protein sequence ID" value="WBW73975.1"/>
    <property type="molecule type" value="Genomic_DNA"/>
</dbReference>
<sequence>MFAGSGRPSKEEVKQYDNLAISEIKKGASVAAILALTPFVISFVKNLRA</sequence>
<evidence type="ECO:0000256" key="8">
    <source>
        <dbReference type="ARBA" id="ARBA00023136"/>
    </source>
</evidence>
<keyword evidence="4" id="KW-1000">Mitochondrion outer membrane</keyword>
<keyword evidence="3 10" id="KW-0812">Transmembrane</keyword>
<dbReference type="AlphaFoldDB" id="A0AAE9WDL3"/>
<keyword evidence="12" id="KW-1185">Reference proteome</keyword>
<evidence type="ECO:0000256" key="9">
    <source>
        <dbReference type="ARBA" id="ARBA00025716"/>
    </source>
</evidence>
<protein>
    <submittedName>
        <fullName evidence="11">Mitochondrial TOM complex subunit Tom5</fullName>
    </submittedName>
</protein>
<evidence type="ECO:0000256" key="5">
    <source>
        <dbReference type="ARBA" id="ARBA00022927"/>
    </source>
</evidence>
<dbReference type="InterPro" id="IPR019603">
    <property type="entry name" value="Tom5"/>
</dbReference>
<keyword evidence="5" id="KW-0653">Protein transport</keyword>
<comment type="similarity">
    <text evidence="9">Belongs to the Tom5 family.</text>
</comment>
<evidence type="ECO:0000256" key="1">
    <source>
        <dbReference type="ARBA" id="ARBA00004572"/>
    </source>
</evidence>
<comment type="subcellular location">
    <subcellularLocation>
        <location evidence="1">Mitochondrion outer membrane</location>
        <topology evidence="1">Single-pass membrane protein</topology>
    </subcellularLocation>
</comment>
<proteinExistence type="inferred from homology"/>
<reference evidence="11 12" key="1">
    <citation type="journal article" date="2023" name="G3 (Bethesda)">
        <title>A high-quality reference genome for the fission yeast Schizosaccharomyces osmophilus.</title>
        <authorList>
            <person name="Jia G.S."/>
            <person name="Zhang W.C."/>
            <person name="Liang Y."/>
            <person name="Liu X.H."/>
            <person name="Rhind N."/>
            <person name="Pidoux A."/>
            <person name="Brysch-Herzberg M."/>
            <person name="Du L.L."/>
        </authorList>
    </citation>
    <scope>NUCLEOTIDE SEQUENCE [LARGE SCALE GENOMIC DNA]</scope>
    <source>
        <strain evidence="11 12">CBS 15793</strain>
    </source>
</reference>
<keyword evidence="2" id="KW-0813">Transport</keyword>
<organism evidence="11 12">
    <name type="scientific">Schizosaccharomyces osmophilus</name>
    <dbReference type="NCBI Taxonomy" id="2545709"/>
    <lineage>
        <taxon>Eukaryota</taxon>
        <taxon>Fungi</taxon>
        <taxon>Dikarya</taxon>
        <taxon>Ascomycota</taxon>
        <taxon>Taphrinomycotina</taxon>
        <taxon>Schizosaccharomycetes</taxon>
        <taxon>Schizosaccharomycetales</taxon>
        <taxon>Schizosaccharomycetaceae</taxon>
        <taxon>Schizosaccharomyces</taxon>
    </lineage>
</organism>
<evidence type="ECO:0000256" key="7">
    <source>
        <dbReference type="ARBA" id="ARBA00023128"/>
    </source>
</evidence>
<evidence type="ECO:0000256" key="3">
    <source>
        <dbReference type="ARBA" id="ARBA00022692"/>
    </source>
</evidence>
<dbReference type="Proteomes" id="UP001212411">
    <property type="component" value="Chromosome 2"/>
</dbReference>
<dbReference type="GeneID" id="80878575"/>
<evidence type="ECO:0000313" key="12">
    <source>
        <dbReference type="Proteomes" id="UP001212411"/>
    </source>
</evidence>
<dbReference type="RefSeq" id="XP_056038218.1">
    <property type="nucleotide sequence ID" value="XM_056183886.1"/>
</dbReference>
<feature type="transmembrane region" description="Helical" evidence="10">
    <location>
        <begin position="27"/>
        <end position="44"/>
    </location>
</feature>
<evidence type="ECO:0000256" key="2">
    <source>
        <dbReference type="ARBA" id="ARBA00022448"/>
    </source>
</evidence>
<keyword evidence="8 10" id="KW-0472">Membrane</keyword>
<keyword evidence="6 10" id="KW-1133">Transmembrane helix</keyword>
<dbReference type="Pfam" id="PF10642">
    <property type="entry name" value="Tom5"/>
    <property type="match status" value="1"/>
</dbReference>
<gene>
    <name evidence="11" type="primary">tom5</name>
    <name evidence="11" type="ORF">SOMG_05112</name>
</gene>
<evidence type="ECO:0000313" key="11">
    <source>
        <dbReference type="EMBL" id="WBW73975.1"/>
    </source>
</evidence>
<name>A0AAE9WDL3_9SCHI</name>
<evidence type="ECO:0000256" key="6">
    <source>
        <dbReference type="ARBA" id="ARBA00022989"/>
    </source>
</evidence>